<evidence type="ECO:0000256" key="2">
    <source>
        <dbReference type="ARBA" id="ARBA00022741"/>
    </source>
</evidence>
<feature type="region of interest" description="Disordered" evidence="10">
    <location>
        <begin position="56"/>
        <end position="81"/>
    </location>
</feature>
<dbReference type="InterPro" id="IPR050198">
    <property type="entry name" value="Non-receptor_tyrosine_kinases"/>
</dbReference>
<dbReference type="Gene3D" id="3.30.505.10">
    <property type="entry name" value="SH2 domain"/>
    <property type="match status" value="1"/>
</dbReference>
<evidence type="ECO:0000256" key="5">
    <source>
        <dbReference type="ARBA" id="ARBA00023137"/>
    </source>
</evidence>
<evidence type="ECO:0000256" key="3">
    <source>
        <dbReference type="ARBA" id="ARBA00022777"/>
    </source>
</evidence>
<dbReference type="InterPro" id="IPR008266">
    <property type="entry name" value="Tyr_kinase_AS"/>
</dbReference>
<feature type="domain" description="SH2" evidence="11">
    <location>
        <begin position="178"/>
        <end position="287"/>
    </location>
</feature>
<dbReference type="PROSITE" id="PS00109">
    <property type="entry name" value="PROTEIN_KINASE_TYR"/>
    <property type="match status" value="1"/>
</dbReference>
<sequence length="563" mass="64534">MDDKTRGENWIKQQLTESEQGKVRDSPRWNAFGRGIQKTKNALYWFFGGEMRLRSGAESHTTTMQEQTGSEQLNGSNEVKKPGPVGYEDVGFDAGQTEKDGIKDGQKTSLIDKLMSDGGNTKKSIMMDQEQTQVAEDFAGRLESRARADIHQFIVPQRLEMVQNTPKDPEEFLKSFRYFHGFLPEFETRRFLRRAGDFLVRKTEEEGEFFTLVSVGVMLDHKRDMSDTLDKNYGCDEPIRIESHVVRYGKKVSIEHAHGFESLEDLLGFYILNPKKLSLNIQLKRGCPTRMFQFRERHISRLKTLGSGNFGEVFLANVQSFGIIDKRVAVKSLKKDSPNLSERSESFVEEARLMLTLNHPHVVETFGWMLDVQPFMIVMEYMEGGSLETYLLKSSEEPNVALLLKYGLEAAEGLAYLHQINIIHRDVAARNCLLTADHKLKLGDFGLAVPGPLYYMLKGETLPTRYLSPETLAIFLFLHASDTFAFGVRLKWIRWLRSSRKTYRELKREQGGPKTGTIETEEITGKDEPGLPKKRKLRRRLPPNRQELMEELCPTQENSTNIE</sequence>
<evidence type="ECO:0000256" key="9">
    <source>
        <dbReference type="RuleBase" id="RU362096"/>
    </source>
</evidence>
<feature type="compositionally biased region" description="Polar residues" evidence="10">
    <location>
        <begin position="58"/>
        <end position="77"/>
    </location>
</feature>
<dbReference type="Gene3D" id="1.10.510.10">
    <property type="entry name" value="Transferase(Phosphotransferase) domain 1"/>
    <property type="match status" value="1"/>
</dbReference>
<dbReference type="SUPFAM" id="SSF56112">
    <property type="entry name" value="Protein kinase-like (PK-like)"/>
    <property type="match status" value="1"/>
</dbReference>
<dbReference type="AlphaFoldDB" id="A0A8S1HCM7"/>
<dbReference type="OrthoDB" id="10261027at2759"/>
<dbReference type="PROSITE" id="PS50001">
    <property type="entry name" value="SH2"/>
    <property type="match status" value="1"/>
</dbReference>
<dbReference type="SMART" id="SM00219">
    <property type="entry name" value="TyrKc"/>
    <property type="match status" value="1"/>
</dbReference>
<comment type="similarity">
    <text evidence="9">Belongs to the protein kinase superfamily. Tyr protein kinase family.</text>
</comment>
<dbReference type="SMART" id="SM00252">
    <property type="entry name" value="SH2"/>
    <property type="match status" value="1"/>
</dbReference>
<evidence type="ECO:0000313" key="13">
    <source>
        <dbReference type="EMBL" id="CAD6192987.1"/>
    </source>
</evidence>
<comment type="caution">
    <text evidence="13">The sequence shown here is derived from an EMBL/GenBank/DDBJ whole genome shotgun (WGS) entry which is preliminary data.</text>
</comment>
<evidence type="ECO:0000259" key="11">
    <source>
        <dbReference type="PROSITE" id="PS50001"/>
    </source>
</evidence>
<keyword evidence="1 9" id="KW-0808">Transferase</keyword>
<name>A0A8S1HCM7_9PELO</name>
<evidence type="ECO:0000256" key="7">
    <source>
        <dbReference type="PROSITE-ProRule" id="PRU00191"/>
    </source>
</evidence>
<dbReference type="InterPro" id="IPR017441">
    <property type="entry name" value="Protein_kinase_ATP_BS"/>
</dbReference>
<feature type="domain" description="Protein kinase" evidence="12">
    <location>
        <begin position="299"/>
        <end position="563"/>
    </location>
</feature>
<dbReference type="InterPro" id="IPR000980">
    <property type="entry name" value="SH2"/>
</dbReference>
<dbReference type="InterPro" id="IPR001245">
    <property type="entry name" value="Ser-Thr/Tyr_kinase_cat_dom"/>
</dbReference>
<keyword evidence="7" id="KW-0727">SH2 domain</keyword>
<feature type="compositionally biased region" description="Basic residues" evidence="10">
    <location>
        <begin position="532"/>
        <end position="542"/>
    </location>
</feature>
<dbReference type="PRINTS" id="PR00109">
    <property type="entry name" value="TYRKINASE"/>
</dbReference>
<evidence type="ECO:0000256" key="4">
    <source>
        <dbReference type="ARBA" id="ARBA00022840"/>
    </source>
</evidence>
<keyword evidence="2 8" id="KW-0547">Nucleotide-binding</keyword>
<dbReference type="EC" id="2.7.10.2" evidence="9"/>
<organism evidence="13 14">
    <name type="scientific">Caenorhabditis auriculariae</name>
    <dbReference type="NCBI Taxonomy" id="2777116"/>
    <lineage>
        <taxon>Eukaryota</taxon>
        <taxon>Metazoa</taxon>
        <taxon>Ecdysozoa</taxon>
        <taxon>Nematoda</taxon>
        <taxon>Chromadorea</taxon>
        <taxon>Rhabditida</taxon>
        <taxon>Rhabditina</taxon>
        <taxon>Rhabditomorpha</taxon>
        <taxon>Rhabditoidea</taxon>
        <taxon>Rhabditidae</taxon>
        <taxon>Peloderinae</taxon>
        <taxon>Caenorhabditis</taxon>
    </lineage>
</organism>
<accession>A0A8S1HCM7</accession>
<dbReference type="InterPro" id="IPR020635">
    <property type="entry name" value="Tyr_kinase_cat_dom"/>
</dbReference>
<evidence type="ECO:0000256" key="1">
    <source>
        <dbReference type="ARBA" id="ARBA00022679"/>
    </source>
</evidence>
<dbReference type="Pfam" id="PF07714">
    <property type="entry name" value="PK_Tyr_Ser-Thr"/>
    <property type="match status" value="1"/>
</dbReference>
<dbReference type="SUPFAM" id="SSF55550">
    <property type="entry name" value="SH2 domain"/>
    <property type="match status" value="1"/>
</dbReference>
<dbReference type="GO" id="GO:0004715">
    <property type="term" value="F:non-membrane spanning protein tyrosine kinase activity"/>
    <property type="evidence" value="ECO:0007669"/>
    <property type="project" value="UniProtKB-EC"/>
</dbReference>
<dbReference type="PROSITE" id="PS00107">
    <property type="entry name" value="PROTEIN_KINASE_ATP"/>
    <property type="match status" value="1"/>
</dbReference>
<comment type="catalytic activity">
    <reaction evidence="6 9">
        <text>L-tyrosyl-[protein] + ATP = O-phospho-L-tyrosyl-[protein] + ADP + H(+)</text>
        <dbReference type="Rhea" id="RHEA:10596"/>
        <dbReference type="Rhea" id="RHEA-COMP:10136"/>
        <dbReference type="Rhea" id="RHEA-COMP:20101"/>
        <dbReference type="ChEBI" id="CHEBI:15378"/>
        <dbReference type="ChEBI" id="CHEBI:30616"/>
        <dbReference type="ChEBI" id="CHEBI:46858"/>
        <dbReference type="ChEBI" id="CHEBI:61978"/>
        <dbReference type="ChEBI" id="CHEBI:456216"/>
        <dbReference type="EC" id="2.7.10.2"/>
    </reaction>
</comment>
<keyword evidence="4 8" id="KW-0067">ATP-binding</keyword>
<reference evidence="13" key="1">
    <citation type="submission" date="2020-10" db="EMBL/GenBank/DDBJ databases">
        <authorList>
            <person name="Kikuchi T."/>
        </authorList>
    </citation>
    <scope>NUCLEOTIDE SEQUENCE</scope>
    <source>
        <strain evidence="13">NKZ352</strain>
    </source>
</reference>
<dbReference type="Proteomes" id="UP000835052">
    <property type="component" value="Unassembled WGS sequence"/>
</dbReference>
<dbReference type="GO" id="GO:0005524">
    <property type="term" value="F:ATP binding"/>
    <property type="evidence" value="ECO:0007669"/>
    <property type="project" value="UniProtKB-UniRule"/>
</dbReference>
<gene>
    <name evidence="13" type="ORF">CAUJ_LOCUS8906</name>
</gene>
<evidence type="ECO:0000259" key="12">
    <source>
        <dbReference type="PROSITE" id="PS50011"/>
    </source>
</evidence>
<keyword evidence="3 9" id="KW-0418">Kinase</keyword>
<keyword evidence="14" id="KW-1185">Reference proteome</keyword>
<evidence type="ECO:0000313" key="14">
    <source>
        <dbReference type="Proteomes" id="UP000835052"/>
    </source>
</evidence>
<evidence type="ECO:0000256" key="10">
    <source>
        <dbReference type="SAM" id="MobiDB-lite"/>
    </source>
</evidence>
<evidence type="ECO:0000256" key="6">
    <source>
        <dbReference type="ARBA" id="ARBA00051245"/>
    </source>
</evidence>
<dbReference type="InterPro" id="IPR000719">
    <property type="entry name" value="Prot_kinase_dom"/>
</dbReference>
<dbReference type="InterPro" id="IPR036860">
    <property type="entry name" value="SH2_dom_sf"/>
</dbReference>
<dbReference type="PANTHER" id="PTHR24418">
    <property type="entry name" value="TYROSINE-PROTEIN KINASE"/>
    <property type="match status" value="1"/>
</dbReference>
<dbReference type="EMBL" id="CAJGYM010000031">
    <property type="protein sequence ID" value="CAD6192987.1"/>
    <property type="molecule type" value="Genomic_DNA"/>
</dbReference>
<keyword evidence="5 9" id="KW-0829">Tyrosine-protein kinase</keyword>
<feature type="region of interest" description="Disordered" evidence="10">
    <location>
        <begin position="506"/>
        <end position="563"/>
    </location>
</feature>
<proteinExistence type="inferred from homology"/>
<protein>
    <recommendedName>
        <fullName evidence="9">Tyrosine-protein kinase</fullName>
        <ecNumber evidence="9">2.7.10.2</ecNumber>
    </recommendedName>
</protein>
<dbReference type="PROSITE" id="PS50011">
    <property type="entry name" value="PROTEIN_KINASE_DOM"/>
    <property type="match status" value="1"/>
</dbReference>
<evidence type="ECO:0000256" key="8">
    <source>
        <dbReference type="PROSITE-ProRule" id="PRU10141"/>
    </source>
</evidence>
<dbReference type="InterPro" id="IPR011009">
    <property type="entry name" value="Kinase-like_dom_sf"/>
</dbReference>
<feature type="region of interest" description="Disordered" evidence="10">
    <location>
        <begin position="1"/>
        <end position="26"/>
    </location>
</feature>
<feature type="binding site" evidence="8">
    <location>
        <position position="331"/>
    </location>
    <ligand>
        <name>ATP</name>
        <dbReference type="ChEBI" id="CHEBI:30616"/>
    </ligand>
</feature>